<dbReference type="PANTHER" id="PTHR43464:SF19">
    <property type="entry name" value="UBIQUINONE BIOSYNTHESIS O-METHYLTRANSFERASE, MITOCHONDRIAL"/>
    <property type="match status" value="1"/>
</dbReference>
<dbReference type="InterPro" id="IPR029063">
    <property type="entry name" value="SAM-dependent_MTases_sf"/>
</dbReference>
<dbReference type="PANTHER" id="PTHR43464">
    <property type="entry name" value="METHYLTRANSFERASE"/>
    <property type="match status" value="1"/>
</dbReference>
<dbReference type="Proteomes" id="UP000270581">
    <property type="component" value="Unassembled WGS sequence"/>
</dbReference>
<name>A0AAJ4UW34_9EURY</name>
<feature type="domain" description="Methyltransferase" evidence="4">
    <location>
        <begin position="48"/>
        <end position="144"/>
    </location>
</feature>
<dbReference type="CDD" id="cd02440">
    <property type="entry name" value="AdoMet_MTases"/>
    <property type="match status" value="1"/>
</dbReference>
<gene>
    <name evidence="5" type="ORF">Nmn1133_07485</name>
</gene>
<evidence type="ECO:0000313" key="5">
    <source>
        <dbReference type="EMBL" id="RNJ26529.1"/>
    </source>
</evidence>
<accession>A0AAJ4UW34</accession>
<dbReference type="RefSeq" id="WP_123124131.1">
    <property type="nucleotide sequence ID" value="NZ_QKNW01000001.1"/>
</dbReference>
<dbReference type="GO" id="GO:0032259">
    <property type="term" value="P:methylation"/>
    <property type="evidence" value="ECO:0007669"/>
    <property type="project" value="UniProtKB-KW"/>
</dbReference>
<keyword evidence="3" id="KW-0949">S-adenosyl-L-methionine</keyword>
<dbReference type="Pfam" id="PF13649">
    <property type="entry name" value="Methyltransf_25"/>
    <property type="match status" value="1"/>
</dbReference>
<dbReference type="InterPro" id="IPR041698">
    <property type="entry name" value="Methyltransf_25"/>
</dbReference>
<comment type="caution">
    <text evidence="5">The sequence shown here is derived from an EMBL/GenBank/DDBJ whole genome shotgun (WGS) entry which is preliminary data.</text>
</comment>
<dbReference type="EMBL" id="RJJC01000001">
    <property type="protein sequence ID" value="RNJ26529.1"/>
    <property type="molecule type" value="Genomic_DNA"/>
</dbReference>
<evidence type="ECO:0000256" key="1">
    <source>
        <dbReference type="ARBA" id="ARBA00022603"/>
    </source>
</evidence>
<evidence type="ECO:0000256" key="2">
    <source>
        <dbReference type="ARBA" id="ARBA00022679"/>
    </source>
</evidence>
<protein>
    <submittedName>
        <fullName evidence="5">Class I SAM-dependent methyltransferase</fullName>
    </submittedName>
</protein>
<reference evidence="5 6" key="1">
    <citation type="submission" date="2018-11" db="EMBL/GenBank/DDBJ databases">
        <title>Genome sequences of Natronomonas sp. CBA1133.</title>
        <authorList>
            <person name="Roh S.W."/>
            <person name="Cha I.-T."/>
        </authorList>
    </citation>
    <scope>NUCLEOTIDE SEQUENCE [LARGE SCALE GENOMIC DNA]</scope>
    <source>
        <strain evidence="5 6">CBA1133</strain>
    </source>
</reference>
<sequence length="274" mass="30807">MRDDDIAAFYDEYGEREWERLDRDFHHRLEFEVTTEYLTEQLPDSGRVLDVGGGGGRYAVWLAARGYDVTLVDVSERQVRIAREKAREHGVADSVTTQQGDVRALGLDGQFDATLCLGGALSHVLDETERETAVEELRRVTRSGAPVFVSVMGLLASVTRMLRHAGKTEPDETELLPDLVATGDYDRELVERYGQELSVQPMHLFRVDEFETLLEREFTVETLAALEGPFSQRRDEQDALTASHKSAIRETLASLREARSVVDHSAHMLAVCRA</sequence>
<dbReference type="SUPFAM" id="SSF53335">
    <property type="entry name" value="S-adenosyl-L-methionine-dependent methyltransferases"/>
    <property type="match status" value="1"/>
</dbReference>
<evidence type="ECO:0000259" key="4">
    <source>
        <dbReference type="Pfam" id="PF13649"/>
    </source>
</evidence>
<dbReference type="AlphaFoldDB" id="A0AAJ4UW34"/>
<keyword evidence="1 5" id="KW-0489">Methyltransferase</keyword>
<keyword evidence="2" id="KW-0808">Transferase</keyword>
<evidence type="ECO:0000256" key="3">
    <source>
        <dbReference type="ARBA" id="ARBA00022691"/>
    </source>
</evidence>
<organism evidence="5 6">
    <name type="scientific">Halosegnis longus</name>
    <dbReference type="NCBI Taxonomy" id="2216012"/>
    <lineage>
        <taxon>Archaea</taxon>
        <taxon>Methanobacteriati</taxon>
        <taxon>Methanobacteriota</taxon>
        <taxon>Stenosarchaea group</taxon>
        <taxon>Halobacteria</taxon>
        <taxon>Halobacteriales</taxon>
        <taxon>Natronomonadaceae</taxon>
        <taxon>Halosegnis</taxon>
    </lineage>
</organism>
<evidence type="ECO:0000313" key="6">
    <source>
        <dbReference type="Proteomes" id="UP000270581"/>
    </source>
</evidence>
<dbReference type="Gene3D" id="3.40.50.150">
    <property type="entry name" value="Vaccinia Virus protein VP39"/>
    <property type="match status" value="1"/>
</dbReference>
<keyword evidence="6" id="KW-1185">Reference proteome</keyword>
<dbReference type="GO" id="GO:0008168">
    <property type="term" value="F:methyltransferase activity"/>
    <property type="evidence" value="ECO:0007669"/>
    <property type="project" value="UniProtKB-KW"/>
</dbReference>
<proteinExistence type="predicted"/>